<evidence type="ECO:0000313" key="4">
    <source>
        <dbReference type="Proteomes" id="UP000232883"/>
    </source>
</evidence>
<evidence type="ECO:0000256" key="1">
    <source>
        <dbReference type="PROSITE-ProRule" id="PRU00169"/>
    </source>
</evidence>
<dbReference type="SUPFAM" id="SSF52172">
    <property type="entry name" value="CheY-like"/>
    <property type="match status" value="1"/>
</dbReference>
<evidence type="ECO:0000259" key="2">
    <source>
        <dbReference type="PROSITE" id="PS50110"/>
    </source>
</evidence>
<dbReference type="AlphaFoldDB" id="A0A2K8Z8Y3"/>
<dbReference type="InterPro" id="IPR052893">
    <property type="entry name" value="TCS_response_regulator"/>
</dbReference>
<dbReference type="KEGG" id="spir:CWM47_33490"/>
<gene>
    <name evidence="3" type="ORF">CWM47_33490</name>
</gene>
<reference evidence="3 4" key="1">
    <citation type="submission" date="2017-11" db="EMBL/GenBank/DDBJ databases">
        <title>Taxonomic description and genome sequences of Spirosoma HA7 sp. nov., isolated from pollen microhabitat of Corylus avellana.</title>
        <authorList>
            <person name="Ambika Manirajan B."/>
            <person name="Suarez C."/>
            <person name="Ratering S."/>
            <person name="Geissler-Plaum R."/>
            <person name="Cardinale M."/>
            <person name="Sylvia S."/>
        </authorList>
    </citation>
    <scope>NUCLEOTIDE SEQUENCE [LARGE SCALE GENOMIC DNA]</scope>
    <source>
        <strain evidence="3 4">HA7</strain>
    </source>
</reference>
<keyword evidence="1" id="KW-0597">Phosphoprotein</keyword>
<dbReference type="RefSeq" id="WP_100992872.1">
    <property type="nucleotide sequence ID" value="NZ_CP025096.1"/>
</dbReference>
<dbReference type="Gene3D" id="3.40.50.2300">
    <property type="match status" value="1"/>
</dbReference>
<feature type="modified residue" description="4-aspartylphosphate" evidence="1">
    <location>
        <position position="68"/>
    </location>
</feature>
<feature type="domain" description="Response regulatory" evidence="2">
    <location>
        <begin position="17"/>
        <end position="135"/>
    </location>
</feature>
<dbReference type="PROSITE" id="PS50110">
    <property type="entry name" value="RESPONSE_REGULATORY"/>
    <property type="match status" value="1"/>
</dbReference>
<dbReference type="EMBL" id="CP025096">
    <property type="protein sequence ID" value="AUD06327.1"/>
    <property type="molecule type" value="Genomic_DNA"/>
</dbReference>
<dbReference type="SMART" id="SM00448">
    <property type="entry name" value="REC"/>
    <property type="match status" value="1"/>
</dbReference>
<dbReference type="InterPro" id="IPR011006">
    <property type="entry name" value="CheY-like_superfamily"/>
</dbReference>
<dbReference type="InterPro" id="IPR001789">
    <property type="entry name" value="Sig_transdc_resp-reg_receiver"/>
</dbReference>
<proteinExistence type="predicted"/>
<organism evidence="3 4">
    <name type="scientific">Spirosoma pollinicola</name>
    <dbReference type="NCBI Taxonomy" id="2057025"/>
    <lineage>
        <taxon>Bacteria</taxon>
        <taxon>Pseudomonadati</taxon>
        <taxon>Bacteroidota</taxon>
        <taxon>Cytophagia</taxon>
        <taxon>Cytophagales</taxon>
        <taxon>Cytophagaceae</taxon>
        <taxon>Spirosoma</taxon>
    </lineage>
</organism>
<dbReference type="OrthoDB" id="9808843at2"/>
<name>A0A2K8Z8Y3_9BACT</name>
<dbReference type="GO" id="GO:0000160">
    <property type="term" value="P:phosphorelay signal transduction system"/>
    <property type="evidence" value="ECO:0007669"/>
    <property type="project" value="InterPro"/>
</dbReference>
<keyword evidence="4" id="KW-1185">Reference proteome</keyword>
<dbReference type="Pfam" id="PF00072">
    <property type="entry name" value="Response_reg"/>
    <property type="match status" value="1"/>
</dbReference>
<protein>
    <submittedName>
        <fullName evidence="3">Response regulator</fullName>
    </submittedName>
</protein>
<dbReference type="PANTHER" id="PTHR44520">
    <property type="entry name" value="RESPONSE REGULATOR RCP1-RELATED"/>
    <property type="match status" value="1"/>
</dbReference>
<accession>A0A2K8Z8Y3</accession>
<sequence>MKENSVNSKRMLNEQTIILVTDDDDDDRYFLRQAIERTVSGVTVLEAKNGEEALNLLAGRLIHLVILDMNMPGLNGLEILSFIRLHADLYLTPAVMLSTSDQASLVADAYKKGINCYIKKPAVIWEYDQIAAALKTCFLTISP</sequence>
<evidence type="ECO:0000313" key="3">
    <source>
        <dbReference type="EMBL" id="AUD06327.1"/>
    </source>
</evidence>
<dbReference type="Proteomes" id="UP000232883">
    <property type="component" value="Chromosome"/>
</dbReference>